<keyword evidence="2" id="KW-0808">Transferase</keyword>
<proteinExistence type="inferred from homology"/>
<protein>
    <submittedName>
        <fullName evidence="10">Uncharacterized protein</fullName>
    </submittedName>
</protein>
<keyword evidence="4" id="KW-0418">Kinase</keyword>
<dbReference type="Gene3D" id="3.30.200.20">
    <property type="entry name" value="Phosphorylase Kinase, domain 1"/>
    <property type="match status" value="1"/>
</dbReference>
<dbReference type="FunFam" id="3.30.200.20:FF:000354">
    <property type="entry name" value="AGC/YANK protein kinase"/>
    <property type="match status" value="1"/>
</dbReference>
<dbReference type="InterPro" id="IPR017441">
    <property type="entry name" value="Protein_kinase_ATP_BS"/>
</dbReference>
<organism evidence="10 11">
    <name type="scientific">Leucocoprinus leucothites</name>
    <dbReference type="NCBI Taxonomy" id="201217"/>
    <lineage>
        <taxon>Eukaryota</taxon>
        <taxon>Fungi</taxon>
        <taxon>Dikarya</taxon>
        <taxon>Basidiomycota</taxon>
        <taxon>Agaricomycotina</taxon>
        <taxon>Agaricomycetes</taxon>
        <taxon>Agaricomycetidae</taxon>
        <taxon>Agaricales</taxon>
        <taxon>Agaricineae</taxon>
        <taxon>Agaricaceae</taxon>
        <taxon>Leucocoprinus</taxon>
    </lineage>
</organism>
<dbReference type="Pfam" id="PF00069">
    <property type="entry name" value="Pkinase"/>
    <property type="match status" value="1"/>
</dbReference>
<dbReference type="SUPFAM" id="SSF56112">
    <property type="entry name" value="Protein kinase-like (PK-like)"/>
    <property type="match status" value="1"/>
</dbReference>
<accession>A0A8H5G6D0</accession>
<evidence type="ECO:0000313" key="11">
    <source>
        <dbReference type="Proteomes" id="UP000559027"/>
    </source>
</evidence>
<evidence type="ECO:0000256" key="7">
    <source>
        <dbReference type="RuleBase" id="RU000304"/>
    </source>
</evidence>
<evidence type="ECO:0000256" key="6">
    <source>
        <dbReference type="PROSITE-ProRule" id="PRU10141"/>
    </source>
</evidence>
<keyword evidence="5 6" id="KW-0067">ATP-binding</keyword>
<dbReference type="PANTHER" id="PTHR24355:SF30">
    <property type="entry name" value="SERINE_THREONINE-PROTEIN KINASE 32B ISOFORM X1"/>
    <property type="match status" value="1"/>
</dbReference>
<keyword evidence="1 7" id="KW-0723">Serine/threonine-protein kinase</keyword>
<evidence type="ECO:0000259" key="8">
    <source>
        <dbReference type="PROSITE" id="PS50011"/>
    </source>
</evidence>
<dbReference type="EMBL" id="JAACJO010000004">
    <property type="protein sequence ID" value="KAF5359219.1"/>
    <property type="molecule type" value="Genomic_DNA"/>
</dbReference>
<dbReference type="PANTHER" id="PTHR24355">
    <property type="entry name" value="G PROTEIN-COUPLED RECEPTOR KINASE/RIBOSOMAL PROTEIN S6 KINASE"/>
    <property type="match status" value="1"/>
</dbReference>
<dbReference type="PROSITE" id="PS00108">
    <property type="entry name" value="PROTEIN_KINASE_ST"/>
    <property type="match status" value="1"/>
</dbReference>
<dbReference type="PROSITE" id="PS00107">
    <property type="entry name" value="PROTEIN_KINASE_ATP"/>
    <property type="match status" value="1"/>
</dbReference>
<evidence type="ECO:0000256" key="2">
    <source>
        <dbReference type="ARBA" id="ARBA00022679"/>
    </source>
</evidence>
<dbReference type="GO" id="GO:0009966">
    <property type="term" value="P:regulation of signal transduction"/>
    <property type="evidence" value="ECO:0007669"/>
    <property type="project" value="TreeGrafter"/>
</dbReference>
<dbReference type="PROSITE" id="PS51285">
    <property type="entry name" value="AGC_KINASE_CTER"/>
    <property type="match status" value="1"/>
</dbReference>
<dbReference type="InterPro" id="IPR000719">
    <property type="entry name" value="Prot_kinase_dom"/>
</dbReference>
<dbReference type="Gene3D" id="1.10.510.10">
    <property type="entry name" value="Transferase(Phosphotransferase) domain 1"/>
    <property type="match status" value="1"/>
</dbReference>
<dbReference type="SMART" id="SM00220">
    <property type="entry name" value="S_TKc"/>
    <property type="match status" value="1"/>
</dbReference>
<feature type="domain" description="Protein kinase" evidence="8">
    <location>
        <begin position="20"/>
        <end position="282"/>
    </location>
</feature>
<dbReference type="GO" id="GO:0001664">
    <property type="term" value="F:G protein-coupled receptor binding"/>
    <property type="evidence" value="ECO:0007669"/>
    <property type="project" value="TreeGrafter"/>
</dbReference>
<dbReference type="PROSITE" id="PS50011">
    <property type="entry name" value="PROTEIN_KINASE_DOM"/>
    <property type="match status" value="1"/>
</dbReference>
<evidence type="ECO:0000256" key="5">
    <source>
        <dbReference type="ARBA" id="ARBA00022840"/>
    </source>
</evidence>
<dbReference type="FunFam" id="1.10.510.10:FF:000469">
    <property type="entry name" value="Serine/threonine-protein kinase 32B"/>
    <property type="match status" value="1"/>
</dbReference>
<evidence type="ECO:0000259" key="9">
    <source>
        <dbReference type="PROSITE" id="PS51285"/>
    </source>
</evidence>
<dbReference type="AlphaFoldDB" id="A0A8H5G6D0"/>
<dbReference type="Proteomes" id="UP000559027">
    <property type="component" value="Unassembled WGS sequence"/>
</dbReference>
<comment type="similarity">
    <text evidence="7">Belongs to the protein kinase superfamily.</text>
</comment>
<keyword evidence="11" id="KW-1185">Reference proteome</keyword>
<dbReference type="InterPro" id="IPR008271">
    <property type="entry name" value="Ser/Thr_kinase_AS"/>
</dbReference>
<sequence>MGCCFSEPVDFSGEVNLFHFDLHRAVGKGAFGKVRVVEHKRSKKLYALKYIDKSRCIRQKAVANVIQERRLLEEIDHPFVVNLRYAFQDDENCFFVLDLMLGGDLRFHLERRGYIREDIVIFWIAELASALDYLHRQRICHRDLKPDNILLDSEGHAHITDFNVAIHYSEKRLHTSVAGSMAYMAPEVVGRRGYNWAVDWWSLGITAYELLFHKRPFDGRNAEKMTNSILKDPLRFPEEGRSRCSEAGLSALRGLIDRDPSTRLGCRPNGLGFDDIRNHEWFSSIDWDALEAKELQPPYVPDMERANFDVSHELDEFLMVEKPLTHSKRKANPDLEKMRPELRQLEEQFTVYDFDRSQRMSYYPHNQAIGTESTSTDRTCAPSTTATLIPTATIVERSQAGSPMFESQHRYIPTIPATSRGPTSM</sequence>
<feature type="binding site" evidence="6">
    <location>
        <position position="49"/>
    </location>
    <ligand>
        <name>ATP</name>
        <dbReference type="ChEBI" id="CHEBI:30616"/>
    </ligand>
</feature>
<dbReference type="InterPro" id="IPR000961">
    <property type="entry name" value="AGC-kinase_C"/>
</dbReference>
<evidence type="ECO:0000256" key="1">
    <source>
        <dbReference type="ARBA" id="ARBA00022527"/>
    </source>
</evidence>
<dbReference type="GO" id="GO:0004703">
    <property type="term" value="F:G protein-coupled receptor kinase activity"/>
    <property type="evidence" value="ECO:0007669"/>
    <property type="project" value="TreeGrafter"/>
</dbReference>
<keyword evidence="3 6" id="KW-0547">Nucleotide-binding</keyword>
<feature type="domain" description="AGC-kinase C-terminal" evidence="9">
    <location>
        <begin position="283"/>
        <end position="364"/>
    </location>
</feature>
<reference evidence="10 11" key="1">
    <citation type="journal article" date="2020" name="ISME J.">
        <title>Uncovering the hidden diversity of litter-decomposition mechanisms in mushroom-forming fungi.</title>
        <authorList>
            <person name="Floudas D."/>
            <person name="Bentzer J."/>
            <person name="Ahren D."/>
            <person name="Johansson T."/>
            <person name="Persson P."/>
            <person name="Tunlid A."/>
        </authorList>
    </citation>
    <scope>NUCLEOTIDE SEQUENCE [LARGE SCALE GENOMIC DNA]</scope>
    <source>
        <strain evidence="10 11">CBS 146.42</strain>
    </source>
</reference>
<comment type="caution">
    <text evidence="10">The sequence shown here is derived from an EMBL/GenBank/DDBJ whole genome shotgun (WGS) entry which is preliminary data.</text>
</comment>
<dbReference type="GO" id="GO:0005524">
    <property type="term" value="F:ATP binding"/>
    <property type="evidence" value="ECO:0007669"/>
    <property type="project" value="UniProtKB-UniRule"/>
</dbReference>
<evidence type="ECO:0000313" key="10">
    <source>
        <dbReference type="EMBL" id="KAF5359219.1"/>
    </source>
</evidence>
<dbReference type="GO" id="GO:0007186">
    <property type="term" value="P:G protein-coupled receptor signaling pathway"/>
    <property type="evidence" value="ECO:0007669"/>
    <property type="project" value="TreeGrafter"/>
</dbReference>
<evidence type="ECO:0000256" key="3">
    <source>
        <dbReference type="ARBA" id="ARBA00022741"/>
    </source>
</evidence>
<dbReference type="InterPro" id="IPR011009">
    <property type="entry name" value="Kinase-like_dom_sf"/>
</dbReference>
<name>A0A8H5G6D0_9AGAR</name>
<gene>
    <name evidence="10" type="ORF">D9756_003139</name>
</gene>
<dbReference type="OrthoDB" id="354826at2759"/>
<evidence type="ECO:0000256" key="4">
    <source>
        <dbReference type="ARBA" id="ARBA00022777"/>
    </source>
</evidence>